<feature type="domain" description="Caspase family p20" evidence="3">
    <location>
        <begin position="35"/>
        <end position="164"/>
    </location>
</feature>
<dbReference type="InterPro" id="IPR052039">
    <property type="entry name" value="Caspase-related_regulators"/>
</dbReference>
<dbReference type="RefSeq" id="WP_176247583.1">
    <property type="nucleotide sequence ID" value="NZ_FXBL01000004.1"/>
</dbReference>
<dbReference type="Pfam" id="PF00656">
    <property type="entry name" value="Peptidase_C14"/>
    <property type="match status" value="1"/>
</dbReference>
<name>A0A1X7PIE7_9HYPH</name>
<feature type="signal peptide" evidence="2">
    <location>
        <begin position="1"/>
        <end position="30"/>
    </location>
</feature>
<evidence type="ECO:0000256" key="1">
    <source>
        <dbReference type="ARBA" id="ARBA00010134"/>
    </source>
</evidence>
<dbReference type="EMBL" id="FXBL01000004">
    <property type="protein sequence ID" value="SMH50797.1"/>
    <property type="molecule type" value="Genomic_DNA"/>
</dbReference>
<comment type="similarity">
    <text evidence="1">Belongs to the peptidase C14A family.</text>
</comment>
<sequence>MGVRKGFIAAVLACFVGALALLCAAAPSLAADKPLRGVALIIGNGNYEHLAKLANPPEDARAIEDLFDELGFETSSARDADAKKLKRAVERFIEDAEGADAAVVYYAGHGIEAAGENWLIPTDAALSSLDDAAETLVPLSRLMQDLGKVVPLTIVLLDACRDNPFPPGTTVRTDPDAAPAPVSAAGLGETRSVARFGATSAGGAAGQENFGALIGFAAEPGKVALDGEAGANSPYAGAVLRHVSAMTGEEFGTVMRMVAEEVYLKTGGRQRPWVNESLRRLLYFGSAPEPVEGEEGDILKERRQLLLTIAALPGPDRQQVEQAAAARGVPMDALYGMLRALGQDIPKDPKALQEMLRAQAETLKDLMAERAALKSTDPEIVRLSALADHALAEGALATAIALHGQAKERVGVLEKTVASAEEDALARRREFAAVFARSAEANALAFDHIAAAADYGKAFEQVDRRDDRLAWTYKHSQMMSLSRHGRFMGDRAAYEQALAAGDEALRLADYIGDPQLKLRTRNDIGLTLRRIGEREPGTESLDRAASILREALASTTRDADVALWGRMQQTFGEALVRIGERRSDPAPLEEAVVAFENALSTRSVEINAEDWAESQHVLGAALATLGGRDRDDVRLNQSIDAFKAALTVRSPQLSEIDWSNTLSALGAAYAILGERRGNAAMVQDAVACFRQALTVIRRERMPLEWADVQSNLGAVLVRVGELGGGAAPIEEAIEAFHAALSELTYERGPAAWAETQNNLGAALAWLGNNRDDVDLFRQSIEAYRQAQKVQSFEASPISWALSQYNVGTTSGMLGRLTRDVATLNESVAALKDSLRIYTRDRMPYDWMRAQYELGRTLFALARLNNERQTMVDAATAFEASLGDTTPEEARTRWTVGWKYLGTVYLEFAEKEGNAKVARMAIGAHENSLKGQGLEKSDLVEAYGGLARSWLTLGLIEKNPEAMRKARVAFETAIGNSDPAEDPDGWVDSRDGLAGVIAEHGILTRSKSDLQEARLIVSGLREFVRSKGVDRYEDYFRDRLATIDRFIAEIP</sequence>
<dbReference type="PANTHER" id="PTHR22576:SF37">
    <property type="entry name" value="MUCOSA-ASSOCIATED LYMPHOID TISSUE LYMPHOMA TRANSLOCATION PROTEIN 1"/>
    <property type="match status" value="1"/>
</dbReference>
<feature type="chain" id="PRO_5012937027" evidence="2">
    <location>
        <begin position="31"/>
        <end position="1050"/>
    </location>
</feature>
<dbReference type="SMART" id="SM00115">
    <property type="entry name" value="CASc"/>
    <property type="match status" value="1"/>
</dbReference>
<dbReference type="GO" id="GO:0006508">
    <property type="term" value="P:proteolysis"/>
    <property type="evidence" value="ECO:0007669"/>
    <property type="project" value="InterPro"/>
</dbReference>
<dbReference type="PROSITE" id="PS50208">
    <property type="entry name" value="CASPASE_P20"/>
    <property type="match status" value="1"/>
</dbReference>
<evidence type="ECO:0000259" key="3">
    <source>
        <dbReference type="PROSITE" id="PS50208"/>
    </source>
</evidence>
<dbReference type="SUPFAM" id="SSF52129">
    <property type="entry name" value="Caspase-like"/>
    <property type="match status" value="1"/>
</dbReference>
<gene>
    <name evidence="4" type="ORF">SAMN02982922_4271</name>
</gene>
<dbReference type="PANTHER" id="PTHR22576">
    <property type="entry name" value="MUCOSA ASSOCIATED LYMPHOID TISSUE LYMPHOMA TRANSLOCATION PROTEIN 1/PARACASPASE"/>
    <property type="match status" value="1"/>
</dbReference>
<dbReference type="SUPFAM" id="SSF48452">
    <property type="entry name" value="TPR-like"/>
    <property type="match status" value="2"/>
</dbReference>
<dbReference type="Gene3D" id="3.40.50.1460">
    <property type="match status" value="1"/>
</dbReference>
<dbReference type="InterPro" id="IPR015917">
    <property type="entry name" value="Pept_C14A"/>
</dbReference>
<dbReference type="InterPro" id="IPR029030">
    <property type="entry name" value="Caspase-like_dom_sf"/>
</dbReference>
<dbReference type="AlphaFoldDB" id="A0A1X7PIE7"/>
<reference evidence="4 5" key="1">
    <citation type="submission" date="2017-04" db="EMBL/GenBank/DDBJ databases">
        <authorList>
            <person name="Afonso C.L."/>
            <person name="Miller P.J."/>
            <person name="Scott M.A."/>
            <person name="Spackman E."/>
            <person name="Goraichik I."/>
            <person name="Dimitrov K.M."/>
            <person name="Suarez D.L."/>
            <person name="Swayne D.E."/>
        </authorList>
    </citation>
    <scope>NUCLEOTIDE SEQUENCE [LARGE SCALE GENOMIC DNA]</scope>
    <source>
        <strain evidence="4 5">B5P</strain>
    </source>
</reference>
<dbReference type="InterPro" id="IPR001309">
    <property type="entry name" value="Pept_C14_p20"/>
</dbReference>
<dbReference type="Proteomes" id="UP000193083">
    <property type="component" value="Unassembled WGS sequence"/>
</dbReference>
<dbReference type="InterPro" id="IPR011990">
    <property type="entry name" value="TPR-like_helical_dom_sf"/>
</dbReference>
<evidence type="ECO:0000313" key="4">
    <source>
        <dbReference type="EMBL" id="SMH50797.1"/>
    </source>
</evidence>
<dbReference type="Gene3D" id="1.25.40.10">
    <property type="entry name" value="Tetratricopeptide repeat domain"/>
    <property type="match status" value="2"/>
</dbReference>
<organism evidence="4 5">
    <name type="scientific">Mesorhizobium australicum</name>
    <dbReference type="NCBI Taxonomy" id="536018"/>
    <lineage>
        <taxon>Bacteria</taxon>
        <taxon>Pseudomonadati</taxon>
        <taxon>Pseudomonadota</taxon>
        <taxon>Alphaproteobacteria</taxon>
        <taxon>Hyphomicrobiales</taxon>
        <taxon>Phyllobacteriaceae</taxon>
        <taxon>Mesorhizobium</taxon>
    </lineage>
</organism>
<dbReference type="GO" id="GO:0004197">
    <property type="term" value="F:cysteine-type endopeptidase activity"/>
    <property type="evidence" value="ECO:0007669"/>
    <property type="project" value="InterPro"/>
</dbReference>
<keyword evidence="2" id="KW-0732">Signal</keyword>
<proteinExistence type="inferred from homology"/>
<accession>A0A1X7PIE7</accession>
<evidence type="ECO:0000313" key="5">
    <source>
        <dbReference type="Proteomes" id="UP000193083"/>
    </source>
</evidence>
<evidence type="ECO:0000256" key="2">
    <source>
        <dbReference type="SAM" id="SignalP"/>
    </source>
</evidence>
<protein>
    <submittedName>
        <fullName evidence="4">Uncharacterized protein, contains caspase domain</fullName>
    </submittedName>
</protein>
<keyword evidence="5" id="KW-1185">Reference proteome</keyword>
<dbReference type="InterPro" id="IPR011600">
    <property type="entry name" value="Pept_C14_caspase"/>
</dbReference>